<sequence length="550" mass="59538">MAFQINNRAFTRQRQPPTWVRSTERFLFFFGNITPLTPSSIASIIDHLICYGAIANYDLLYFTMGRVSTAVLLASFVGYALAGIHHPAHGHRHHHRHLMPPMEDLELRNLPGDNVNNAPDYFVVESITLTTTTTVFGNCAPTNPVHSTLTLVKHKPEPTTCSHNHDVYNLARPEAYEDHWYQHDPQPEPILTASTNIKPAQPQFTRPKPAAPVPTELEEITTILKTQTITKTATNTVKVTVYPDVSPVPLANTLPGNPSKAEKAAALADTLPKGSLEEEKAVPVKRPPPPPHKNDGGPIDAVLDLPNEVLPDIPVVNEILPGPKPHKPSPVDWTATPPKGQFSTDGFGGRTPPKGKGAEILYQGNVGKPWGSNIINVSPADAHGYRYVAQFTGSNDVPWTVVVWNKIGPDGRLTGWYGHSALTFTLAPGETHYVAFDEDSQGAWGAAPGDHLPTDQWGGYSCTWGEFGFGDGENNGWSGWDVSAIQAQIANHSVQGMSICQANGKGCSIITPGAKKVVDAYVKSKKHLDGIGGAASPGPVRLKVVLDYRG</sequence>
<evidence type="ECO:0000313" key="3">
    <source>
        <dbReference type="Proteomes" id="UP001154252"/>
    </source>
</evidence>
<dbReference type="OrthoDB" id="118256at2759"/>
<dbReference type="PANTHER" id="PTHR42039:SF2">
    <property type="entry name" value="ALLERGEN ASP F4 (AFU_ORTHOLOGUE AFUA_2G03830)-RELATED"/>
    <property type="match status" value="1"/>
</dbReference>
<dbReference type="Pfam" id="PF25312">
    <property type="entry name" value="Allergen_Asp_f_4"/>
    <property type="match status" value="1"/>
</dbReference>
<feature type="region of interest" description="Disordered" evidence="1">
    <location>
        <begin position="271"/>
        <end position="296"/>
    </location>
</feature>
<protein>
    <recommendedName>
        <fullName evidence="4">Allergen Asp f 4</fullName>
    </recommendedName>
</protein>
<evidence type="ECO:0000313" key="2">
    <source>
        <dbReference type="EMBL" id="CAG8893416.1"/>
    </source>
</evidence>
<comment type="caution">
    <text evidence="2">The sequence shown here is derived from an EMBL/GenBank/DDBJ whole genome shotgun (WGS) entry which is preliminary data.</text>
</comment>
<evidence type="ECO:0008006" key="4">
    <source>
        <dbReference type="Google" id="ProtNLM"/>
    </source>
</evidence>
<dbReference type="EMBL" id="CAJVRC010000846">
    <property type="protein sequence ID" value="CAG8893416.1"/>
    <property type="molecule type" value="Genomic_DNA"/>
</dbReference>
<feature type="region of interest" description="Disordered" evidence="1">
    <location>
        <begin position="328"/>
        <end position="347"/>
    </location>
</feature>
<dbReference type="AlphaFoldDB" id="A0A9W4KE31"/>
<dbReference type="GO" id="GO:0005576">
    <property type="term" value="C:extracellular region"/>
    <property type="evidence" value="ECO:0007669"/>
    <property type="project" value="InterPro"/>
</dbReference>
<gene>
    <name evidence="2" type="ORF">PEGY_LOCUS3523</name>
</gene>
<dbReference type="Proteomes" id="UP001154252">
    <property type="component" value="Unassembled WGS sequence"/>
</dbReference>
<dbReference type="PANTHER" id="PTHR42039">
    <property type="entry name" value="PUTATIVE (AFU_ORTHOLOGUE AFUA_3G02940)-RELATED"/>
    <property type="match status" value="1"/>
</dbReference>
<name>A0A9W4KE31_9EURO</name>
<accession>A0A9W4KE31</accession>
<organism evidence="2 3">
    <name type="scientific">Penicillium egyptiacum</name>
    <dbReference type="NCBI Taxonomy" id="1303716"/>
    <lineage>
        <taxon>Eukaryota</taxon>
        <taxon>Fungi</taxon>
        <taxon>Dikarya</taxon>
        <taxon>Ascomycota</taxon>
        <taxon>Pezizomycotina</taxon>
        <taxon>Eurotiomycetes</taxon>
        <taxon>Eurotiomycetidae</taxon>
        <taxon>Eurotiales</taxon>
        <taxon>Aspergillaceae</taxon>
        <taxon>Penicillium</taxon>
    </lineage>
</organism>
<dbReference type="GO" id="GO:0019863">
    <property type="term" value="F:IgE binding"/>
    <property type="evidence" value="ECO:0007669"/>
    <property type="project" value="InterPro"/>
</dbReference>
<reference evidence="2" key="1">
    <citation type="submission" date="2021-07" db="EMBL/GenBank/DDBJ databases">
        <authorList>
            <person name="Branca A.L. A."/>
        </authorList>
    </citation>
    <scope>NUCLEOTIDE SEQUENCE</scope>
</reference>
<dbReference type="InterPro" id="IPR038903">
    <property type="entry name" value="Allergen_Asp_f_4"/>
</dbReference>
<keyword evidence="3" id="KW-1185">Reference proteome</keyword>
<evidence type="ECO:0000256" key="1">
    <source>
        <dbReference type="SAM" id="MobiDB-lite"/>
    </source>
</evidence>
<proteinExistence type="predicted"/>